<dbReference type="InterPro" id="IPR035979">
    <property type="entry name" value="RBD_domain_sf"/>
</dbReference>
<keyword evidence="13" id="KW-0007">Acetylation</keyword>
<keyword evidence="12 22" id="KW-0694">RNA-binding</keyword>
<dbReference type="SMART" id="SM00360">
    <property type="entry name" value="RRM"/>
    <property type="match status" value="2"/>
</dbReference>
<dbReference type="InterPro" id="IPR034393">
    <property type="entry name" value="TatSF1-like"/>
</dbReference>
<dbReference type="PANTHER" id="PTHR15608:SF0">
    <property type="entry name" value="HIV TAT-SPECIFIC FACTOR 1"/>
    <property type="match status" value="1"/>
</dbReference>
<name>A0AA36FYX6_9BILA</name>
<evidence type="ECO:0000256" key="1">
    <source>
        <dbReference type="ARBA" id="ARBA00004123"/>
    </source>
</evidence>
<evidence type="ECO:0000313" key="25">
    <source>
        <dbReference type="EMBL" id="CAJ0572262.1"/>
    </source>
</evidence>
<feature type="compositionally biased region" description="Acidic residues" evidence="23">
    <location>
        <begin position="437"/>
        <end position="451"/>
    </location>
</feature>
<comment type="similarity">
    <text evidence="3">Belongs to the HTATSF1 family.</text>
</comment>
<feature type="region of interest" description="Disordered" evidence="23">
    <location>
        <begin position="404"/>
        <end position="462"/>
    </location>
</feature>
<evidence type="ECO:0000256" key="19">
    <source>
        <dbReference type="ARBA" id="ARBA00023242"/>
    </source>
</evidence>
<evidence type="ECO:0000256" key="23">
    <source>
        <dbReference type="SAM" id="MobiDB-lite"/>
    </source>
</evidence>
<keyword evidence="7" id="KW-0507">mRNA processing</keyword>
<organism evidence="25 26">
    <name type="scientific">Mesorhabditis spiculigera</name>
    <dbReference type="NCBI Taxonomy" id="96644"/>
    <lineage>
        <taxon>Eukaryota</taxon>
        <taxon>Metazoa</taxon>
        <taxon>Ecdysozoa</taxon>
        <taxon>Nematoda</taxon>
        <taxon>Chromadorea</taxon>
        <taxon>Rhabditida</taxon>
        <taxon>Rhabditina</taxon>
        <taxon>Rhabditomorpha</taxon>
        <taxon>Rhabditoidea</taxon>
        <taxon>Rhabditidae</taxon>
        <taxon>Mesorhabditinae</taxon>
        <taxon>Mesorhabditis</taxon>
    </lineage>
</organism>
<evidence type="ECO:0000256" key="20">
    <source>
        <dbReference type="ARBA" id="ARBA00062124"/>
    </source>
</evidence>
<keyword evidence="9" id="KW-0677">Repeat</keyword>
<reference evidence="25" key="1">
    <citation type="submission" date="2023-06" db="EMBL/GenBank/DDBJ databases">
        <authorList>
            <person name="Delattre M."/>
        </authorList>
    </citation>
    <scope>NUCLEOTIDE SEQUENCE</scope>
    <source>
        <strain evidence="25">AF72</strain>
    </source>
</reference>
<evidence type="ECO:0000313" key="26">
    <source>
        <dbReference type="Proteomes" id="UP001177023"/>
    </source>
</evidence>
<keyword evidence="4" id="KW-0158">Chromosome</keyword>
<dbReference type="GO" id="GO:0005694">
    <property type="term" value="C:chromosome"/>
    <property type="evidence" value="ECO:0007669"/>
    <property type="project" value="UniProtKB-SubCell"/>
</dbReference>
<keyword evidence="17" id="KW-0508">mRNA splicing</keyword>
<proteinExistence type="inferred from homology"/>
<keyword evidence="6" id="KW-0597">Phosphoprotein</keyword>
<evidence type="ECO:0000256" key="10">
    <source>
        <dbReference type="ARBA" id="ARBA00022763"/>
    </source>
</evidence>
<evidence type="ECO:0000256" key="8">
    <source>
        <dbReference type="ARBA" id="ARBA00022728"/>
    </source>
</evidence>
<evidence type="ECO:0000256" key="21">
    <source>
        <dbReference type="ARBA" id="ARBA00073773"/>
    </source>
</evidence>
<dbReference type="PANTHER" id="PTHR15608">
    <property type="entry name" value="SPLICING FACTOR U2AF-ASSOCIATED PROTEIN 2"/>
    <property type="match status" value="1"/>
</dbReference>
<accession>A0AA36FYX6</accession>
<keyword evidence="19" id="KW-0539">Nucleus</keyword>
<keyword evidence="15" id="KW-0010">Activator</keyword>
<evidence type="ECO:0000256" key="14">
    <source>
        <dbReference type="ARBA" id="ARBA00023015"/>
    </source>
</evidence>
<evidence type="ECO:0000256" key="13">
    <source>
        <dbReference type="ARBA" id="ARBA00022990"/>
    </source>
</evidence>
<evidence type="ECO:0000256" key="15">
    <source>
        <dbReference type="ARBA" id="ARBA00023159"/>
    </source>
</evidence>
<evidence type="ECO:0000256" key="16">
    <source>
        <dbReference type="ARBA" id="ARBA00023163"/>
    </source>
</evidence>
<dbReference type="GO" id="GO:0006281">
    <property type="term" value="P:DNA repair"/>
    <property type="evidence" value="ECO:0007669"/>
    <property type="project" value="UniProtKB-KW"/>
</dbReference>
<dbReference type="EMBL" id="CATQJA010002593">
    <property type="protein sequence ID" value="CAJ0572262.1"/>
    <property type="molecule type" value="Genomic_DNA"/>
</dbReference>
<feature type="compositionally biased region" description="Basic and acidic residues" evidence="23">
    <location>
        <begin position="404"/>
        <end position="421"/>
    </location>
</feature>
<protein>
    <recommendedName>
        <fullName evidence="21">17S U2 SnRNP complex component HTATSF1</fullName>
    </recommendedName>
</protein>
<dbReference type="Proteomes" id="UP001177023">
    <property type="component" value="Unassembled WGS sequence"/>
</dbReference>
<feature type="non-terminal residue" evidence="25">
    <location>
        <position position="462"/>
    </location>
</feature>
<feature type="compositionally biased region" description="Basic and acidic residues" evidence="23">
    <location>
        <begin position="452"/>
        <end position="462"/>
    </location>
</feature>
<dbReference type="InterPro" id="IPR000504">
    <property type="entry name" value="RRM_dom"/>
</dbReference>
<feature type="compositionally biased region" description="Basic and acidic residues" evidence="23">
    <location>
        <begin position="143"/>
        <end position="157"/>
    </location>
</feature>
<feature type="region of interest" description="Disordered" evidence="23">
    <location>
        <begin position="1"/>
        <end position="37"/>
    </location>
</feature>
<dbReference type="InterPro" id="IPR034392">
    <property type="entry name" value="TatSF1-like_RRM1"/>
</dbReference>
<dbReference type="PROSITE" id="PS50102">
    <property type="entry name" value="RRM"/>
    <property type="match status" value="2"/>
</dbReference>
<comment type="subcellular location">
    <subcellularLocation>
        <location evidence="2">Chromosome</location>
    </subcellularLocation>
    <subcellularLocation>
        <location evidence="1">Nucleus</location>
    </subcellularLocation>
</comment>
<gene>
    <name evidence="25" type="ORF">MSPICULIGERA_LOCUS10651</name>
</gene>
<evidence type="ECO:0000256" key="4">
    <source>
        <dbReference type="ARBA" id="ARBA00022454"/>
    </source>
</evidence>
<evidence type="ECO:0000256" key="5">
    <source>
        <dbReference type="ARBA" id="ARBA00022499"/>
    </source>
</evidence>
<evidence type="ECO:0000256" key="9">
    <source>
        <dbReference type="ARBA" id="ARBA00022737"/>
    </source>
</evidence>
<keyword evidence="11" id="KW-0832">Ubl conjugation</keyword>
<evidence type="ECO:0000256" key="18">
    <source>
        <dbReference type="ARBA" id="ARBA00023204"/>
    </source>
</evidence>
<comment type="subunit">
    <text evidence="20">Component of the 17S U2 SnRNP complex, a ribonucleoprotein complex that contains small nuclear RNA (snRNA) U2 and a number of specific proteins. Within the 17S U2 SnRNP complex, interacts (via UHM region) directly with SF3B1. Component of a complex which is at least composed of HTATSF1/Tat-SF1, the P-TEFb complex components CDK9 and CCNT1, RNA polymerase II, SUPT5H, and NCL/nucleolin. Interacts with GTF2F2/RAP30 and POLR2A. Interacts with TCERG1/CA150. Interacts with (poly-ADP-ribosylated) RPA1; promoting HTATSF1 recruitment to DNA damage sites. Interacts (when phosphorylated) with TOPBP1; promoting recruitment of TOPBP1 to DNA damage sites during S-phase.</text>
</comment>
<sequence>MADVQPPFEAEKEADTDTPEKREDEQGASGLTDEANTQYQPRYILDHWVTWQPDGRMMKYVNEVWEEVTEEDDRTLLSQLWNEQQRAETEKVVDGVKLKWDPTTQQWLPQELDDDFLANYQANYGVAYDYSKIEVKKPVVPVEKKEEKKKETKEERAKRKRENRQKVPQQGWIENEANTAVYVTNLPLDIDEEEFQAFMTKCGVIQVEPRNNKPKIKLYREADGSVKGDGRCTYVKPESVELALSILDGSEFNGSKITVEPAHFELKGEYDPAKKKRRLTAQQKKRFLEQQNKIFAWTPDKPRNYRPKAHCTVVLKGVFTLEEMEQNAALMLDLKEVYQKLCAKYGTVKKVVVYDTNPDGVVTVSYTNTEEADLAIKMLDKHLINGKLLDAYNWDGKAKFKVEETEEQRQARLERYGRELEGNDDEDKSTESGGDTDSSDDTDSSSSDGEEQDKRADDNAEK</sequence>
<dbReference type="GO" id="GO:0003723">
    <property type="term" value="F:RNA binding"/>
    <property type="evidence" value="ECO:0007669"/>
    <property type="project" value="UniProtKB-UniRule"/>
</dbReference>
<evidence type="ECO:0000256" key="2">
    <source>
        <dbReference type="ARBA" id="ARBA00004286"/>
    </source>
</evidence>
<evidence type="ECO:0000256" key="7">
    <source>
        <dbReference type="ARBA" id="ARBA00022664"/>
    </source>
</evidence>
<dbReference type="FunFam" id="3.30.70.330:FF:000202">
    <property type="entry name" value="HIV Tat-specific factor 1"/>
    <property type="match status" value="1"/>
</dbReference>
<dbReference type="FunFam" id="3.30.70.330:FF:000105">
    <property type="entry name" value="HIV Tat-specific factor 1 homolog"/>
    <property type="match status" value="1"/>
</dbReference>
<evidence type="ECO:0000256" key="11">
    <source>
        <dbReference type="ARBA" id="ARBA00022843"/>
    </source>
</evidence>
<keyword evidence="5" id="KW-1017">Isopeptide bond</keyword>
<dbReference type="GO" id="GO:0005684">
    <property type="term" value="C:U2-type spliceosomal complex"/>
    <property type="evidence" value="ECO:0007669"/>
    <property type="project" value="TreeGrafter"/>
</dbReference>
<evidence type="ECO:0000256" key="6">
    <source>
        <dbReference type="ARBA" id="ARBA00022553"/>
    </source>
</evidence>
<dbReference type="CDD" id="cd12281">
    <property type="entry name" value="RRM1_TatSF1_like"/>
    <property type="match status" value="1"/>
</dbReference>
<dbReference type="InterPro" id="IPR012677">
    <property type="entry name" value="Nucleotide-bd_a/b_plait_sf"/>
</dbReference>
<dbReference type="GO" id="GO:0005686">
    <property type="term" value="C:U2 snRNP"/>
    <property type="evidence" value="ECO:0007669"/>
    <property type="project" value="TreeGrafter"/>
</dbReference>
<keyword evidence="8" id="KW-0747">Spliceosome</keyword>
<dbReference type="SUPFAM" id="SSF54928">
    <property type="entry name" value="RNA-binding domain, RBD"/>
    <property type="match status" value="2"/>
</dbReference>
<evidence type="ECO:0000256" key="12">
    <source>
        <dbReference type="ARBA" id="ARBA00022884"/>
    </source>
</evidence>
<feature type="domain" description="RRM" evidence="24">
    <location>
        <begin position="311"/>
        <end position="407"/>
    </location>
</feature>
<keyword evidence="26" id="KW-1185">Reference proteome</keyword>
<dbReference type="Gene3D" id="3.30.70.330">
    <property type="match status" value="2"/>
</dbReference>
<comment type="caution">
    <text evidence="25">The sequence shown here is derived from an EMBL/GenBank/DDBJ whole genome shotgun (WGS) entry which is preliminary data.</text>
</comment>
<keyword evidence="14" id="KW-0805">Transcription regulation</keyword>
<keyword evidence="18" id="KW-0234">DNA repair</keyword>
<keyword evidence="16" id="KW-0804">Transcription</keyword>
<evidence type="ECO:0000259" key="24">
    <source>
        <dbReference type="PROSITE" id="PS50102"/>
    </source>
</evidence>
<evidence type="ECO:0000256" key="3">
    <source>
        <dbReference type="ARBA" id="ARBA00007747"/>
    </source>
</evidence>
<dbReference type="AlphaFoldDB" id="A0AA36FYX6"/>
<feature type="compositionally biased region" description="Basic and acidic residues" evidence="23">
    <location>
        <begin position="9"/>
        <end position="25"/>
    </location>
</feature>
<evidence type="ECO:0000256" key="17">
    <source>
        <dbReference type="ARBA" id="ARBA00023187"/>
    </source>
</evidence>
<feature type="domain" description="RRM" evidence="24">
    <location>
        <begin position="179"/>
        <end position="264"/>
    </location>
</feature>
<dbReference type="GO" id="GO:0000398">
    <property type="term" value="P:mRNA splicing, via spliceosome"/>
    <property type="evidence" value="ECO:0007669"/>
    <property type="project" value="InterPro"/>
</dbReference>
<keyword evidence="10" id="KW-0227">DNA damage</keyword>
<feature type="region of interest" description="Disordered" evidence="23">
    <location>
        <begin position="143"/>
        <end position="170"/>
    </location>
</feature>
<dbReference type="Pfam" id="PF00076">
    <property type="entry name" value="RRM_1"/>
    <property type="match status" value="2"/>
</dbReference>
<evidence type="ECO:0000256" key="22">
    <source>
        <dbReference type="PROSITE-ProRule" id="PRU00176"/>
    </source>
</evidence>